<dbReference type="SUPFAM" id="SSF48403">
    <property type="entry name" value="Ankyrin repeat"/>
    <property type="match status" value="1"/>
</dbReference>
<dbReference type="InterPro" id="IPR036770">
    <property type="entry name" value="Ankyrin_rpt-contain_sf"/>
</dbReference>
<dbReference type="PANTHER" id="PTHR24121:SF22">
    <property type="entry name" value="PROTEIN ACCELERATED CELL DEATH 6-LIKE"/>
    <property type="match status" value="1"/>
</dbReference>
<reference evidence="5" key="2">
    <citation type="submission" date="2025-08" db="UniProtKB">
        <authorList>
            <consortium name="RefSeq"/>
        </authorList>
    </citation>
    <scope>IDENTIFICATION</scope>
    <source>
        <tissue evidence="5">Whole plant</tissue>
    </source>
</reference>
<dbReference type="InterPro" id="IPR002110">
    <property type="entry name" value="Ankyrin_rpt"/>
</dbReference>
<dbReference type="SMART" id="SM00248">
    <property type="entry name" value="ANK"/>
    <property type="match status" value="4"/>
</dbReference>
<dbReference type="GeneID" id="107485329"/>
<feature type="compositionally biased region" description="Low complexity" evidence="3">
    <location>
        <begin position="7"/>
        <end position="31"/>
    </location>
</feature>
<accession>A0A9C6WTB2</accession>
<dbReference type="RefSeq" id="XP_052116600.1">
    <property type="nucleotide sequence ID" value="XM_052260640.1"/>
</dbReference>
<gene>
    <name evidence="5" type="primary">LOC107485329</name>
</gene>
<proteinExistence type="predicted"/>
<organism evidence="4 5">
    <name type="scientific">Arachis duranensis</name>
    <name type="common">Wild peanut</name>
    <dbReference type="NCBI Taxonomy" id="130453"/>
    <lineage>
        <taxon>Eukaryota</taxon>
        <taxon>Viridiplantae</taxon>
        <taxon>Streptophyta</taxon>
        <taxon>Embryophyta</taxon>
        <taxon>Tracheophyta</taxon>
        <taxon>Spermatophyta</taxon>
        <taxon>Magnoliopsida</taxon>
        <taxon>eudicotyledons</taxon>
        <taxon>Gunneridae</taxon>
        <taxon>Pentapetalae</taxon>
        <taxon>rosids</taxon>
        <taxon>fabids</taxon>
        <taxon>Fabales</taxon>
        <taxon>Fabaceae</taxon>
        <taxon>Papilionoideae</taxon>
        <taxon>50 kb inversion clade</taxon>
        <taxon>dalbergioids sensu lato</taxon>
        <taxon>Dalbergieae</taxon>
        <taxon>Pterocarpus clade</taxon>
        <taxon>Arachis</taxon>
    </lineage>
</organism>
<dbReference type="GO" id="GO:0005886">
    <property type="term" value="C:plasma membrane"/>
    <property type="evidence" value="ECO:0007669"/>
    <property type="project" value="UniProtKB-SubCell"/>
</dbReference>
<keyword evidence="2" id="KW-0040">ANK repeat</keyword>
<feature type="repeat" description="ANK" evidence="2">
    <location>
        <begin position="134"/>
        <end position="157"/>
    </location>
</feature>
<sequence>METIEIPSLDFGSSAPSSSSSLSSSSLVSPPSNNITCIDRELYKAAVEGNFKEFINVQSIESILTPNKNTVLHVHLTSTETTPSLLPLPFLLKIQIKFQNLIRYKSIKQEPVSERFVQQILDKCEGLLLLPNIKGETPLHLAARYGHLAIVNLLIERAKGLLLEIESGIGAEKRLLRAETQENDAALHEAIRHCHYEIVEILLREEPELSNIANKAKETPLFLSSERGYTKIVSKILERVESPAYEGPNGRTALHAAVINGDLGLIHAHSLPLNGASISCASLERLRFKKTARYGSLFLFSFKDNTNPQVSSNIPN</sequence>
<evidence type="ECO:0000256" key="3">
    <source>
        <dbReference type="SAM" id="MobiDB-lite"/>
    </source>
</evidence>
<comment type="subcellular location">
    <subcellularLocation>
        <location evidence="1">Cell membrane</location>
        <topology evidence="1">Peripheral membrane protein</topology>
        <orientation evidence="1">Cytoplasmic side</orientation>
    </subcellularLocation>
</comment>
<dbReference type="AlphaFoldDB" id="A0A9C6WTB2"/>
<evidence type="ECO:0000256" key="1">
    <source>
        <dbReference type="ARBA" id="ARBA00004413"/>
    </source>
</evidence>
<dbReference type="PROSITE" id="PS50088">
    <property type="entry name" value="ANK_REPEAT"/>
    <property type="match status" value="1"/>
</dbReference>
<protein>
    <submittedName>
        <fullName evidence="5">Uncharacterized protein LOC107485329</fullName>
    </submittedName>
</protein>
<reference evidence="4" key="1">
    <citation type="journal article" date="2016" name="Nat. Genet.">
        <title>The genome sequences of Arachis duranensis and Arachis ipaensis, the diploid ancestors of cultivated peanut.</title>
        <authorList>
            <person name="Bertioli D.J."/>
            <person name="Cannon S.B."/>
            <person name="Froenicke L."/>
            <person name="Huang G."/>
            <person name="Farmer A.D."/>
            <person name="Cannon E.K."/>
            <person name="Liu X."/>
            <person name="Gao D."/>
            <person name="Clevenger J."/>
            <person name="Dash S."/>
            <person name="Ren L."/>
            <person name="Moretzsohn M.C."/>
            <person name="Shirasawa K."/>
            <person name="Huang W."/>
            <person name="Vidigal B."/>
            <person name="Abernathy B."/>
            <person name="Chu Y."/>
            <person name="Niederhuth C.E."/>
            <person name="Umale P."/>
            <person name="Araujo A.C."/>
            <person name="Kozik A."/>
            <person name="Kim K.D."/>
            <person name="Burow M.D."/>
            <person name="Varshney R.K."/>
            <person name="Wang X."/>
            <person name="Zhang X."/>
            <person name="Barkley N."/>
            <person name="Guimaraes P.M."/>
            <person name="Isobe S."/>
            <person name="Guo B."/>
            <person name="Liao B."/>
            <person name="Stalker H.T."/>
            <person name="Schmitz R.J."/>
            <person name="Scheffler B.E."/>
            <person name="Leal-Bertioli S.C."/>
            <person name="Xun X."/>
            <person name="Jackson S.A."/>
            <person name="Michelmore R."/>
            <person name="Ozias-Akins P."/>
        </authorList>
    </citation>
    <scope>NUCLEOTIDE SEQUENCE [LARGE SCALE GENOMIC DNA]</scope>
    <source>
        <strain evidence="4">cv. V14167</strain>
    </source>
</reference>
<dbReference type="PANTHER" id="PTHR24121">
    <property type="entry name" value="NO MECHANORECEPTOR POTENTIAL C, ISOFORM D-RELATED"/>
    <property type="match status" value="1"/>
</dbReference>
<dbReference type="Gene3D" id="1.25.40.20">
    <property type="entry name" value="Ankyrin repeat-containing domain"/>
    <property type="match status" value="2"/>
</dbReference>
<keyword evidence="4" id="KW-1185">Reference proteome</keyword>
<dbReference type="PROSITE" id="PS50297">
    <property type="entry name" value="ANK_REP_REGION"/>
    <property type="match status" value="1"/>
</dbReference>
<name>A0A9C6WTB2_ARADU</name>
<dbReference type="Pfam" id="PF12796">
    <property type="entry name" value="Ank_2"/>
    <property type="match status" value="1"/>
</dbReference>
<evidence type="ECO:0000313" key="5">
    <source>
        <dbReference type="RefSeq" id="XP_052116600.1"/>
    </source>
</evidence>
<dbReference type="Proteomes" id="UP000515211">
    <property type="component" value="Chromosome 4"/>
</dbReference>
<dbReference type="KEGG" id="adu:107485329"/>
<evidence type="ECO:0000313" key="4">
    <source>
        <dbReference type="Proteomes" id="UP000515211"/>
    </source>
</evidence>
<feature type="region of interest" description="Disordered" evidence="3">
    <location>
        <begin position="1"/>
        <end position="31"/>
    </location>
</feature>
<evidence type="ECO:0000256" key="2">
    <source>
        <dbReference type="PROSITE-ProRule" id="PRU00023"/>
    </source>
</evidence>